<evidence type="ECO:0000313" key="1">
    <source>
        <dbReference type="EMBL" id="JAH05443.1"/>
    </source>
</evidence>
<dbReference type="AlphaFoldDB" id="A0A0E9PNN2"/>
<accession>A0A0E9PNN2</accession>
<reference evidence="1" key="1">
    <citation type="submission" date="2014-11" db="EMBL/GenBank/DDBJ databases">
        <authorList>
            <person name="Amaro Gonzalez C."/>
        </authorList>
    </citation>
    <scope>NUCLEOTIDE SEQUENCE</scope>
</reference>
<protein>
    <submittedName>
        <fullName evidence="1">Uncharacterized protein</fullName>
    </submittedName>
</protein>
<name>A0A0E9PNN2_ANGAN</name>
<organism evidence="1">
    <name type="scientific">Anguilla anguilla</name>
    <name type="common">European freshwater eel</name>
    <name type="synonym">Muraena anguilla</name>
    <dbReference type="NCBI Taxonomy" id="7936"/>
    <lineage>
        <taxon>Eukaryota</taxon>
        <taxon>Metazoa</taxon>
        <taxon>Chordata</taxon>
        <taxon>Craniata</taxon>
        <taxon>Vertebrata</taxon>
        <taxon>Euteleostomi</taxon>
        <taxon>Actinopterygii</taxon>
        <taxon>Neopterygii</taxon>
        <taxon>Teleostei</taxon>
        <taxon>Anguilliformes</taxon>
        <taxon>Anguillidae</taxon>
        <taxon>Anguilla</taxon>
    </lineage>
</organism>
<dbReference type="EMBL" id="GBXM01103134">
    <property type="protein sequence ID" value="JAH05443.1"/>
    <property type="molecule type" value="Transcribed_RNA"/>
</dbReference>
<sequence>MTLSAMILNLRNRVNSFVNFRREQSRELVTLILPNLRPRTMSVC</sequence>
<proteinExistence type="predicted"/>
<reference evidence="1" key="2">
    <citation type="journal article" date="2015" name="Fish Shellfish Immunol.">
        <title>Early steps in the European eel (Anguilla anguilla)-Vibrio vulnificus interaction in the gills: Role of the RtxA13 toxin.</title>
        <authorList>
            <person name="Callol A."/>
            <person name="Pajuelo D."/>
            <person name="Ebbesson L."/>
            <person name="Teles M."/>
            <person name="MacKenzie S."/>
            <person name="Amaro C."/>
        </authorList>
    </citation>
    <scope>NUCLEOTIDE SEQUENCE</scope>
</reference>